<comment type="caution">
    <text evidence="1">The sequence shown here is derived from an EMBL/GenBank/DDBJ whole genome shotgun (WGS) entry which is preliminary data.</text>
</comment>
<reference evidence="1 2" key="1">
    <citation type="journal article" date="2019" name="Genome Biol. Evol.">
        <title>Whole-Genome Sequencing of the Giant Devil Catfish, Bagarius yarrelli.</title>
        <authorList>
            <person name="Jiang W."/>
            <person name="Lv Y."/>
            <person name="Cheng L."/>
            <person name="Yang K."/>
            <person name="Chao B."/>
            <person name="Wang X."/>
            <person name="Li Y."/>
            <person name="Pan X."/>
            <person name="You X."/>
            <person name="Zhang Y."/>
            <person name="Yang J."/>
            <person name="Li J."/>
            <person name="Zhang X."/>
            <person name="Liu S."/>
            <person name="Sun C."/>
            <person name="Yang J."/>
            <person name="Shi Q."/>
        </authorList>
    </citation>
    <scope>NUCLEOTIDE SEQUENCE [LARGE SCALE GENOMIC DNA]</scope>
    <source>
        <strain evidence="1">JWS20170419001</strain>
        <tissue evidence="1">Muscle</tissue>
    </source>
</reference>
<dbReference type="OrthoDB" id="8960053at2759"/>
<dbReference type="Proteomes" id="UP000319801">
    <property type="component" value="Unassembled WGS sequence"/>
</dbReference>
<dbReference type="AlphaFoldDB" id="A0A556V7R4"/>
<gene>
    <name evidence="1" type="ORF">Baya_14093</name>
</gene>
<dbReference type="EMBL" id="VCAZ01000149">
    <property type="protein sequence ID" value="TSY69811.1"/>
    <property type="molecule type" value="Genomic_DNA"/>
</dbReference>
<organism evidence="1 2">
    <name type="scientific">Bagarius yarrelli</name>
    <name type="common">Goonch</name>
    <name type="synonym">Bagrus yarrelli</name>
    <dbReference type="NCBI Taxonomy" id="175774"/>
    <lineage>
        <taxon>Eukaryota</taxon>
        <taxon>Metazoa</taxon>
        <taxon>Chordata</taxon>
        <taxon>Craniata</taxon>
        <taxon>Vertebrata</taxon>
        <taxon>Euteleostomi</taxon>
        <taxon>Actinopterygii</taxon>
        <taxon>Neopterygii</taxon>
        <taxon>Teleostei</taxon>
        <taxon>Ostariophysi</taxon>
        <taxon>Siluriformes</taxon>
        <taxon>Sisoridae</taxon>
        <taxon>Sisorinae</taxon>
        <taxon>Bagarius</taxon>
    </lineage>
</organism>
<accession>A0A556V7R4</accession>
<protein>
    <submittedName>
        <fullName evidence="1">Uncharacterized protein</fullName>
    </submittedName>
</protein>
<evidence type="ECO:0000313" key="1">
    <source>
        <dbReference type="EMBL" id="TSY69811.1"/>
    </source>
</evidence>
<keyword evidence="2" id="KW-1185">Reference proteome</keyword>
<name>A0A556V7R4_BAGYA</name>
<evidence type="ECO:0000313" key="2">
    <source>
        <dbReference type="Proteomes" id="UP000319801"/>
    </source>
</evidence>
<proteinExistence type="predicted"/>
<sequence length="71" mass="8356">MQLVQEDKEESSVQAETLRVLRVMKETQEMQMTHVGNMARQHSLLVENHQALLFQVSRIGSMLQERFRQSQ</sequence>